<proteinExistence type="predicted"/>
<evidence type="ECO:0000256" key="1">
    <source>
        <dbReference type="SAM" id="MobiDB-lite"/>
    </source>
</evidence>
<accession>E6TVK3</accession>
<dbReference type="PROSITE" id="PS51257">
    <property type="entry name" value="PROKAR_LIPOPROTEIN"/>
    <property type="match status" value="1"/>
</dbReference>
<organism evidence="2 3">
    <name type="scientific">Evansella cellulosilytica (strain ATCC 21833 / DSM 2522 / FERM P-1141 / JCM 9156 / N-4)</name>
    <name type="common">Bacillus cellulosilyticus</name>
    <dbReference type="NCBI Taxonomy" id="649639"/>
    <lineage>
        <taxon>Bacteria</taxon>
        <taxon>Bacillati</taxon>
        <taxon>Bacillota</taxon>
        <taxon>Bacilli</taxon>
        <taxon>Bacillales</taxon>
        <taxon>Bacillaceae</taxon>
        <taxon>Evansella</taxon>
    </lineage>
</organism>
<dbReference type="HOGENOM" id="CLU_805745_0_0_9"/>
<feature type="region of interest" description="Disordered" evidence="1">
    <location>
        <begin position="29"/>
        <end position="53"/>
    </location>
</feature>
<dbReference type="EMBL" id="CP002394">
    <property type="protein sequence ID" value="ADU32131.1"/>
    <property type="molecule type" value="Genomic_DNA"/>
</dbReference>
<dbReference type="Proteomes" id="UP000001401">
    <property type="component" value="Chromosome"/>
</dbReference>
<name>E6TVK3_EVAC2</name>
<evidence type="ECO:0000313" key="3">
    <source>
        <dbReference type="Proteomes" id="UP000001401"/>
    </source>
</evidence>
<dbReference type="RefSeq" id="WP_013490461.1">
    <property type="nucleotide sequence ID" value="NC_014829.1"/>
</dbReference>
<keyword evidence="3" id="KW-1185">Reference proteome</keyword>
<dbReference type="KEGG" id="bco:Bcell_3892"/>
<reference evidence="2 3" key="1">
    <citation type="submission" date="2010-12" db="EMBL/GenBank/DDBJ databases">
        <title>Complete sequence of Bacillus cellulosilyticus DSM 2522.</title>
        <authorList>
            <consortium name="US DOE Joint Genome Institute"/>
            <person name="Lucas S."/>
            <person name="Copeland A."/>
            <person name="Lapidus A."/>
            <person name="Cheng J.-F."/>
            <person name="Bruce D."/>
            <person name="Goodwin L."/>
            <person name="Pitluck S."/>
            <person name="Chertkov O."/>
            <person name="Detter J.C."/>
            <person name="Han C."/>
            <person name="Tapia R."/>
            <person name="Land M."/>
            <person name="Hauser L."/>
            <person name="Jeffries C."/>
            <person name="Kyrpides N."/>
            <person name="Ivanova N."/>
            <person name="Mikhailova N."/>
            <person name="Brumm P."/>
            <person name="Mead D."/>
            <person name="Woyke T."/>
        </authorList>
    </citation>
    <scope>NUCLEOTIDE SEQUENCE [LARGE SCALE GENOMIC DNA]</scope>
    <source>
        <strain evidence="3">ATCC 21833 / DSM 2522 / FERM P-1141 / JCM 9156 / N-4</strain>
    </source>
</reference>
<protein>
    <submittedName>
        <fullName evidence="2">Uncharacterized protein</fullName>
    </submittedName>
</protein>
<feature type="compositionally biased region" description="Acidic residues" evidence="1">
    <location>
        <begin position="29"/>
        <end position="50"/>
    </location>
</feature>
<dbReference type="STRING" id="649639.Bcell_3892"/>
<gene>
    <name evidence="2" type="ordered locus">Bcell_3892</name>
</gene>
<sequence precursor="true">MFKLFSISFTALLFIVGCSGEDGEREAIVEEPDEEVQEEIEEPEETEEEKEEKSIADKAIFTFELYGNRADLYSVYIYADDAQIDNDLVTGDFKIATQAESSDDFIEHDTMLNGKEQRFLLEHEFSYKAFPFVETDAERYFVLSELTEEDKLLGHFFYIEDEEVKELETINQIEEENAFLFDERFELGFEKIIVEGGNTWEYDGHDKTLIEIDMMFLNHMFKDRIREGYLPPMRYRIGNHIEYIIGQEGEPEQDDYWRGGRFHSWGNDMYFFSEQSKEVTSLEYVNDGSYDYRYDDFVELLGEPFSEGEDMLDGGYLVSFDVEGRTLSVNFKSEEDEFSFMMLN</sequence>
<evidence type="ECO:0000313" key="2">
    <source>
        <dbReference type="EMBL" id="ADU32131.1"/>
    </source>
</evidence>
<dbReference type="AlphaFoldDB" id="E6TVK3"/>